<accession>D8R2L8</accession>
<proteinExistence type="predicted"/>
<reference evidence="2 3" key="1">
    <citation type="journal article" date="2011" name="Science">
        <title>The Selaginella genome identifies genetic changes associated with the evolution of vascular plants.</title>
        <authorList>
            <person name="Banks J.A."/>
            <person name="Nishiyama T."/>
            <person name="Hasebe M."/>
            <person name="Bowman J.L."/>
            <person name="Gribskov M."/>
            <person name="dePamphilis C."/>
            <person name="Albert V.A."/>
            <person name="Aono N."/>
            <person name="Aoyama T."/>
            <person name="Ambrose B.A."/>
            <person name="Ashton N.W."/>
            <person name="Axtell M.J."/>
            <person name="Barker E."/>
            <person name="Barker M.S."/>
            <person name="Bennetzen J.L."/>
            <person name="Bonawitz N.D."/>
            <person name="Chapple C."/>
            <person name="Cheng C."/>
            <person name="Correa L.G."/>
            <person name="Dacre M."/>
            <person name="DeBarry J."/>
            <person name="Dreyer I."/>
            <person name="Elias M."/>
            <person name="Engstrom E.M."/>
            <person name="Estelle M."/>
            <person name="Feng L."/>
            <person name="Finet C."/>
            <person name="Floyd S.K."/>
            <person name="Frommer W.B."/>
            <person name="Fujita T."/>
            <person name="Gramzow L."/>
            <person name="Gutensohn M."/>
            <person name="Harholt J."/>
            <person name="Hattori M."/>
            <person name="Heyl A."/>
            <person name="Hirai T."/>
            <person name="Hiwatashi Y."/>
            <person name="Ishikawa M."/>
            <person name="Iwata M."/>
            <person name="Karol K.G."/>
            <person name="Koehler B."/>
            <person name="Kolukisaoglu U."/>
            <person name="Kubo M."/>
            <person name="Kurata T."/>
            <person name="Lalonde S."/>
            <person name="Li K."/>
            <person name="Li Y."/>
            <person name="Litt A."/>
            <person name="Lyons E."/>
            <person name="Manning G."/>
            <person name="Maruyama T."/>
            <person name="Michael T.P."/>
            <person name="Mikami K."/>
            <person name="Miyazaki S."/>
            <person name="Morinaga S."/>
            <person name="Murata T."/>
            <person name="Mueller-Roeber B."/>
            <person name="Nelson D.R."/>
            <person name="Obara M."/>
            <person name="Oguri Y."/>
            <person name="Olmstead R.G."/>
            <person name="Onodera N."/>
            <person name="Petersen B.L."/>
            <person name="Pils B."/>
            <person name="Prigge M."/>
            <person name="Rensing S.A."/>
            <person name="Riano-Pachon D.M."/>
            <person name="Roberts A.W."/>
            <person name="Sato Y."/>
            <person name="Scheller H.V."/>
            <person name="Schulz B."/>
            <person name="Schulz C."/>
            <person name="Shakirov E.V."/>
            <person name="Shibagaki N."/>
            <person name="Shinohara N."/>
            <person name="Shippen D.E."/>
            <person name="Soerensen I."/>
            <person name="Sotooka R."/>
            <person name="Sugimoto N."/>
            <person name="Sugita M."/>
            <person name="Sumikawa N."/>
            <person name="Tanurdzic M."/>
            <person name="Theissen G."/>
            <person name="Ulvskov P."/>
            <person name="Wakazuki S."/>
            <person name="Weng J.K."/>
            <person name="Willats W.W."/>
            <person name="Wipf D."/>
            <person name="Wolf P.G."/>
            <person name="Yang L."/>
            <person name="Zimmer A.D."/>
            <person name="Zhu Q."/>
            <person name="Mitros T."/>
            <person name="Hellsten U."/>
            <person name="Loque D."/>
            <person name="Otillar R."/>
            <person name="Salamov A."/>
            <person name="Schmutz J."/>
            <person name="Shapiro H."/>
            <person name="Lindquist E."/>
            <person name="Lucas S."/>
            <person name="Rokhsar D."/>
            <person name="Grigoriev I.V."/>
        </authorList>
    </citation>
    <scope>NUCLEOTIDE SEQUENCE [LARGE SCALE GENOMIC DNA]</scope>
</reference>
<dbReference type="HOGENOM" id="CLU_988327_0_0_1"/>
<dbReference type="Proteomes" id="UP000001514">
    <property type="component" value="Unassembled WGS sequence"/>
</dbReference>
<organism evidence="3">
    <name type="scientific">Selaginella moellendorffii</name>
    <name type="common">Spikemoss</name>
    <dbReference type="NCBI Taxonomy" id="88036"/>
    <lineage>
        <taxon>Eukaryota</taxon>
        <taxon>Viridiplantae</taxon>
        <taxon>Streptophyta</taxon>
        <taxon>Embryophyta</taxon>
        <taxon>Tracheophyta</taxon>
        <taxon>Lycopodiopsida</taxon>
        <taxon>Selaginellales</taxon>
        <taxon>Selaginellaceae</taxon>
        <taxon>Selaginella</taxon>
    </lineage>
</organism>
<sequence length="282" mass="30961">MRPQRQARSRISYAESVSDDDDEDFSALPVRTSARRRPERESRSSAAAAAAAAHKKKKARPNPKERAEAMQLERAIRESLNDVAVASEISTASFVSSSPTNPSIAFQCLLDVTYEEGRSRAFELQESGEAADAGDRSKQYEPSGAGNLTKQPQPADVDDLAKVQEPTMEEDMVHEEDRATHQEVRSVCLIGKGEKEEQGNGTNASRHASPKRIKKRRMNEGEDVSASFGVGETAKVKKPECSSATPDELLPPVQSSTTLSQRRVVGLSRRFRPPSLHPYLNS</sequence>
<name>D8R2L8_SELML</name>
<feature type="region of interest" description="Disordered" evidence="1">
    <location>
        <begin position="121"/>
        <end position="282"/>
    </location>
</feature>
<feature type="region of interest" description="Disordered" evidence="1">
    <location>
        <begin position="1"/>
        <end position="69"/>
    </location>
</feature>
<dbReference type="EMBL" id="GL377570">
    <property type="protein sequence ID" value="EFJ34090.1"/>
    <property type="molecule type" value="Genomic_DNA"/>
</dbReference>
<evidence type="ECO:0000313" key="3">
    <source>
        <dbReference type="Proteomes" id="UP000001514"/>
    </source>
</evidence>
<dbReference type="AlphaFoldDB" id="D8R2L8"/>
<feature type="compositionally biased region" description="Basic and acidic residues" evidence="1">
    <location>
        <begin position="175"/>
        <end position="184"/>
    </location>
</feature>
<dbReference type="Gramene" id="EFJ34090">
    <property type="protein sequence ID" value="EFJ34090"/>
    <property type="gene ID" value="SELMODRAFT_439124"/>
</dbReference>
<dbReference type="KEGG" id="smo:SELMODRAFT_439124"/>
<gene>
    <name evidence="2" type="ORF">SELMODRAFT_439124</name>
</gene>
<protein>
    <submittedName>
        <fullName evidence="2">Uncharacterized protein</fullName>
    </submittedName>
</protein>
<keyword evidence="3" id="KW-1185">Reference proteome</keyword>
<feature type="compositionally biased region" description="Basic residues" evidence="1">
    <location>
        <begin position="208"/>
        <end position="217"/>
    </location>
</feature>
<dbReference type="InParanoid" id="D8R2L8"/>
<evidence type="ECO:0000256" key="1">
    <source>
        <dbReference type="SAM" id="MobiDB-lite"/>
    </source>
</evidence>
<evidence type="ECO:0000313" key="2">
    <source>
        <dbReference type="EMBL" id="EFJ34090.1"/>
    </source>
</evidence>